<feature type="region of interest" description="Disordered" evidence="1">
    <location>
        <begin position="86"/>
        <end position="113"/>
    </location>
</feature>
<evidence type="ECO:0008006" key="5">
    <source>
        <dbReference type="Google" id="ProtNLM"/>
    </source>
</evidence>
<comment type="caution">
    <text evidence="3">The sequence shown here is derived from an EMBL/GenBank/DDBJ whole genome shotgun (WGS) entry which is preliminary data.</text>
</comment>
<keyword evidence="2" id="KW-0732">Signal</keyword>
<reference evidence="3" key="1">
    <citation type="submission" date="2019-04" db="EMBL/GenBank/DDBJ databases">
        <authorList>
            <person name="Alioto T."/>
            <person name="Alioto T."/>
        </authorList>
    </citation>
    <scope>NUCLEOTIDE SEQUENCE [LARGE SCALE GENOMIC DNA]</scope>
</reference>
<accession>A0A5E4DAV8</accession>
<evidence type="ECO:0000256" key="1">
    <source>
        <dbReference type="SAM" id="MobiDB-lite"/>
    </source>
</evidence>
<keyword evidence="4" id="KW-1185">Reference proteome</keyword>
<dbReference type="EMBL" id="CABDUW010006867">
    <property type="protein sequence ID" value="VTJ91216.1"/>
    <property type="molecule type" value="Genomic_DNA"/>
</dbReference>
<feature type="signal peptide" evidence="2">
    <location>
        <begin position="1"/>
        <end position="23"/>
    </location>
</feature>
<gene>
    <name evidence="3" type="ORF">MONAX_5E042625</name>
</gene>
<feature type="chain" id="PRO_5022811415" description="Secreted protein" evidence="2">
    <location>
        <begin position="24"/>
        <end position="113"/>
    </location>
</feature>
<sequence>MALQRFTLLAGLLVGVASKSTESEKTARPTCFCRVHRVSADAAWSCLPTCYLFRRAAVGYHGSAKLVTLQYAELWCPEELSQGRWQEGGASLTDRTKASVRGSHWASAPPMWP</sequence>
<dbReference type="AlphaFoldDB" id="A0A5E4DAV8"/>
<evidence type="ECO:0000313" key="3">
    <source>
        <dbReference type="EMBL" id="VTJ91216.1"/>
    </source>
</evidence>
<proteinExistence type="predicted"/>
<dbReference type="Proteomes" id="UP000335636">
    <property type="component" value="Unassembled WGS sequence"/>
</dbReference>
<evidence type="ECO:0000313" key="4">
    <source>
        <dbReference type="Proteomes" id="UP000335636"/>
    </source>
</evidence>
<organism evidence="3 4">
    <name type="scientific">Marmota monax</name>
    <name type="common">Woodchuck</name>
    <dbReference type="NCBI Taxonomy" id="9995"/>
    <lineage>
        <taxon>Eukaryota</taxon>
        <taxon>Metazoa</taxon>
        <taxon>Chordata</taxon>
        <taxon>Craniata</taxon>
        <taxon>Vertebrata</taxon>
        <taxon>Euteleostomi</taxon>
        <taxon>Mammalia</taxon>
        <taxon>Eutheria</taxon>
        <taxon>Euarchontoglires</taxon>
        <taxon>Glires</taxon>
        <taxon>Rodentia</taxon>
        <taxon>Sciuromorpha</taxon>
        <taxon>Sciuridae</taxon>
        <taxon>Xerinae</taxon>
        <taxon>Marmotini</taxon>
        <taxon>Marmota</taxon>
    </lineage>
</organism>
<evidence type="ECO:0000256" key="2">
    <source>
        <dbReference type="SAM" id="SignalP"/>
    </source>
</evidence>
<protein>
    <recommendedName>
        <fullName evidence="5">Secreted protein</fullName>
    </recommendedName>
</protein>
<name>A0A5E4DAV8_MARMO</name>